<feature type="region of interest" description="Disordered" evidence="4">
    <location>
        <begin position="25"/>
        <end position="48"/>
    </location>
</feature>
<evidence type="ECO:0000256" key="5">
    <source>
        <dbReference type="SAM" id="SignalP"/>
    </source>
</evidence>
<evidence type="ECO:0000313" key="8">
    <source>
        <dbReference type="Proteomes" id="UP001596548"/>
    </source>
</evidence>
<feature type="chain" id="PRO_5047265434" evidence="5">
    <location>
        <begin position="21"/>
        <end position="343"/>
    </location>
</feature>
<comment type="caution">
    <text evidence="7">The sequence shown here is derived from an EMBL/GenBank/DDBJ whole genome shotgun (WGS) entry which is preliminary data.</text>
</comment>
<keyword evidence="8" id="KW-1185">Reference proteome</keyword>
<dbReference type="SUPFAM" id="SSF53474">
    <property type="entry name" value="alpha/beta-Hydrolases"/>
    <property type="match status" value="1"/>
</dbReference>
<protein>
    <submittedName>
        <fullName evidence="7">Alpha/beta hydrolase family protein</fullName>
    </submittedName>
</protein>
<reference evidence="8" key="1">
    <citation type="journal article" date="2019" name="Int. J. Syst. Evol. Microbiol.">
        <title>The Global Catalogue of Microorganisms (GCM) 10K type strain sequencing project: providing services to taxonomists for standard genome sequencing and annotation.</title>
        <authorList>
            <consortium name="The Broad Institute Genomics Platform"/>
            <consortium name="The Broad Institute Genome Sequencing Center for Infectious Disease"/>
            <person name="Wu L."/>
            <person name="Ma J."/>
        </authorList>
    </citation>
    <scope>NUCLEOTIDE SEQUENCE [LARGE SCALE GENOMIC DNA]</scope>
    <source>
        <strain evidence="8">XZYJT-10</strain>
    </source>
</reference>
<keyword evidence="2" id="KW-0442">Lipid degradation</keyword>
<evidence type="ECO:0000259" key="6">
    <source>
        <dbReference type="Pfam" id="PF12740"/>
    </source>
</evidence>
<accession>A0ABW2HW42</accession>
<evidence type="ECO:0000256" key="3">
    <source>
        <dbReference type="ARBA" id="ARBA00023098"/>
    </source>
</evidence>
<dbReference type="Gene3D" id="3.40.50.1820">
    <property type="entry name" value="alpha/beta hydrolase"/>
    <property type="match status" value="1"/>
</dbReference>
<dbReference type="EMBL" id="JBHTBJ010000022">
    <property type="protein sequence ID" value="MFC7277433.1"/>
    <property type="molecule type" value="Genomic_DNA"/>
</dbReference>
<dbReference type="RefSeq" id="WP_378973018.1">
    <property type="nucleotide sequence ID" value="NZ_JBHTBJ010000022.1"/>
</dbReference>
<sequence>MGTRGRASGLALALAITLTAAGCFGPPSPPSPPSPAPAPPPAAVTPSPAPVTQLTYAVGARILRLERGADRPLPTLLFYPVGQPTAAAGDVGAAAAGERPPPGRTEPARRKRVHVVQGKLAWTARPPATGRFPLVLFCHGLSGSPERYADALAGWAAAGFVVAAPTFPHTSEFTDDFRRPDIVNQPADARYVLARVQALGRTRGDPLWHRIDTDHMALIGHSAGGYTATGLLTAGHDPRLRAGVIMAGWAAKGAFAGPPATMLFLQGTADPIVRVAASRRLFARVPWPKSYLLMRHNSHATYLRPGDIGYSLMRSTVIAFLRWTLTGDEPARGMLPHIVYPVA</sequence>
<dbReference type="PANTHER" id="PTHR10272:SF0">
    <property type="entry name" value="PLATELET-ACTIVATING FACTOR ACETYLHYDROLASE"/>
    <property type="match status" value="1"/>
</dbReference>
<feature type="compositionally biased region" description="Pro residues" evidence="4">
    <location>
        <begin position="26"/>
        <end position="48"/>
    </location>
</feature>
<name>A0ABW2HW42_9ACTN</name>
<dbReference type="InterPro" id="IPR029058">
    <property type="entry name" value="AB_hydrolase_fold"/>
</dbReference>
<keyword evidence="5" id="KW-0732">Signal</keyword>
<evidence type="ECO:0000256" key="1">
    <source>
        <dbReference type="ARBA" id="ARBA00022801"/>
    </source>
</evidence>
<feature type="region of interest" description="Disordered" evidence="4">
    <location>
        <begin position="90"/>
        <end position="110"/>
    </location>
</feature>
<gene>
    <name evidence="7" type="ORF">ACFQS1_25855</name>
</gene>
<dbReference type="Proteomes" id="UP001596548">
    <property type="component" value="Unassembled WGS sequence"/>
</dbReference>
<organism evidence="7 8">
    <name type="scientific">Paractinoplanes rhizophilus</name>
    <dbReference type="NCBI Taxonomy" id="1416877"/>
    <lineage>
        <taxon>Bacteria</taxon>
        <taxon>Bacillati</taxon>
        <taxon>Actinomycetota</taxon>
        <taxon>Actinomycetes</taxon>
        <taxon>Micromonosporales</taxon>
        <taxon>Micromonosporaceae</taxon>
        <taxon>Paractinoplanes</taxon>
    </lineage>
</organism>
<evidence type="ECO:0000313" key="7">
    <source>
        <dbReference type="EMBL" id="MFC7277433.1"/>
    </source>
</evidence>
<dbReference type="PROSITE" id="PS51257">
    <property type="entry name" value="PROKAR_LIPOPROTEIN"/>
    <property type="match status" value="1"/>
</dbReference>
<proteinExistence type="predicted"/>
<evidence type="ECO:0000256" key="4">
    <source>
        <dbReference type="SAM" id="MobiDB-lite"/>
    </source>
</evidence>
<dbReference type="Pfam" id="PF12740">
    <property type="entry name" value="PETase"/>
    <property type="match status" value="1"/>
</dbReference>
<evidence type="ECO:0000256" key="2">
    <source>
        <dbReference type="ARBA" id="ARBA00022963"/>
    </source>
</evidence>
<dbReference type="PANTHER" id="PTHR10272">
    <property type="entry name" value="PLATELET-ACTIVATING FACTOR ACETYLHYDROLASE"/>
    <property type="match status" value="1"/>
</dbReference>
<feature type="signal peptide" evidence="5">
    <location>
        <begin position="1"/>
        <end position="20"/>
    </location>
</feature>
<dbReference type="InterPro" id="IPR041127">
    <property type="entry name" value="PET_hydrolase/cutinase-like"/>
</dbReference>
<keyword evidence="1 7" id="KW-0378">Hydrolase</keyword>
<dbReference type="Pfam" id="PF03403">
    <property type="entry name" value="PAF-AH_p_II"/>
    <property type="match status" value="1"/>
</dbReference>
<dbReference type="GO" id="GO:0016787">
    <property type="term" value="F:hydrolase activity"/>
    <property type="evidence" value="ECO:0007669"/>
    <property type="project" value="UniProtKB-KW"/>
</dbReference>
<feature type="domain" description="PET hydrolase/cutinase-like" evidence="6">
    <location>
        <begin position="189"/>
        <end position="301"/>
    </location>
</feature>
<keyword evidence="3" id="KW-0443">Lipid metabolism</keyword>